<dbReference type="PANTHER" id="PTHR36837">
    <property type="entry name" value="POLY(3-HYDROXYALKANOATE) POLYMERASE SUBUNIT PHAC"/>
    <property type="match status" value="1"/>
</dbReference>
<dbReference type="RefSeq" id="WP_146688283.1">
    <property type="nucleotide sequence ID" value="NZ_LT629750.1"/>
</dbReference>
<dbReference type="NCBIfam" id="TIGR01849">
    <property type="entry name" value="PHB_depoly_PhaZ"/>
    <property type="match status" value="1"/>
</dbReference>
<gene>
    <name evidence="2" type="ORF">SAMN05444158_3686</name>
</gene>
<feature type="domain" description="PHB de-polymerase C-terminal" evidence="1">
    <location>
        <begin position="205"/>
        <end position="406"/>
    </location>
</feature>
<organism evidence="2 3">
    <name type="scientific">Bradyrhizobium canariense</name>
    <dbReference type="NCBI Taxonomy" id="255045"/>
    <lineage>
        <taxon>Bacteria</taxon>
        <taxon>Pseudomonadati</taxon>
        <taxon>Pseudomonadota</taxon>
        <taxon>Alphaproteobacteria</taxon>
        <taxon>Hyphomicrobiales</taxon>
        <taxon>Nitrobacteraceae</taxon>
        <taxon>Bradyrhizobium</taxon>
    </lineage>
</organism>
<dbReference type="InterPro" id="IPR051321">
    <property type="entry name" value="PHA/PHB_synthase"/>
</dbReference>
<dbReference type="Gene3D" id="3.40.50.1820">
    <property type="entry name" value="alpha/beta hydrolase"/>
    <property type="match status" value="1"/>
</dbReference>
<evidence type="ECO:0000313" key="2">
    <source>
        <dbReference type="EMBL" id="SDS92008.1"/>
    </source>
</evidence>
<dbReference type="InterPro" id="IPR010915">
    <property type="entry name" value="PHB_depoly_PhaZ"/>
</dbReference>
<evidence type="ECO:0000313" key="3">
    <source>
        <dbReference type="Proteomes" id="UP000243904"/>
    </source>
</evidence>
<accession>A0A1H1W3Y4</accession>
<evidence type="ECO:0000259" key="1">
    <source>
        <dbReference type="Pfam" id="PF06850"/>
    </source>
</evidence>
<dbReference type="Pfam" id="PF06850">
    <property type="entry name" value="PHB_depo_C"/>
    <property type="match status" value="1"/>
</dbReference>
<keyword evidence="3" id="KW-1185">Reference proteome</keyword>
<proteinExistence type="predicted"/>
<dbReference type="EMBL" id="LT629750">
    <property type="protein sequence ID" value="SDS92008.1"/>
    <property type="molecule type" value="Genomic_DNA"/>
</dbReference>
<dbReference type="SUPFAM" id="SSF53474">
    <property type="entry name" value="alpha/beta-Hydrolases"/>
    <property type="match status" value="1"/>
</dbReference>
<sequence length="407" mass="45959">MKSMMYQAYQNHMDLTAPWRTGAAAALKYLNLVPQGVSDKLFGRLSAALELISRSSLTYTRPPYGIDKVLVGNRELEVTEEVAYATPFGSLLHFKKQNAPEQPRMLLVAPMSGHFATLLRGTVKTLLQDHDVYITDWHNPRDIPLDQGKFGLDEYTEHLITFLDQLGPRAHMVAICQPSVSALSAAAIMSEDNHPARPATLTLMAGPIDTRIQPTKVNDFAKSKPLQWFEDNLINFVPFQCKGAFRQVYPGFIQLTAFVSMNLERHIKQHVDLADHLAKGEKEKAETIKTFYDEYFAVMDLPAEFYIETIRDVFQEHLLPLGKLTWRGRPVNPASIKRMGLMTVEGEKDDICSIGQTLAAQDLCTGVRAYRKVHHMQAGVGHYGVFSGKRWNNEIYPLLRDFVHVNS</sequence>
<dbReference type="PIRSF" id="PIRSF020818">
    <property type="entry name" value="PHB_depoly_PhaZ"/>
    <property type="match status" value="1"/>
</dbReference>
<dbReference type="InterPro" id="IPR009656">
    <property type="entry name" value="PHB_depo_C"/>
</dbReference>
<dbReference type="AlphaFoldDB" id="A0A1H1W3Y4"/>
<name>A0A1H1W3Y4_9BRAD</name>
<dbReference type="Proteomes" id="UP000243904">
    <property type="component" value="Chromosome I"/>
</dbReference>
<reference evidence="3" key="1">
    <citation type="submission" date="2016-10" db="EMBL/GenBank/DDBJ databases">
        <authorList>
            <person name="Varghese N."/>
            <person name="Submissions S."/>
        </authorList>
    </citation>
    <scope>NUCLEOTIDE SEQUENCE [LARGE SCALE GENOMIC DNA]</scope>
    <source>
        <strain evidence="3">GAS369</strain>
    </source>
</reference>
<protein>
    <submittedName>
        <fullName evidence="2">Polyhydroxyalkanoate depolymerase, intracellular</fullName>
    </submittedName>
</protein>
<dbReference type="PANTHER" id="PTHR36837:SF4">
    <property type="entry name" value="BLR0908 PROTEIN"/>
    <property type="match status" value="1"/>
</dbReference>
<dbReference type="InterPro" id="IPR029058">
    <property type="entry name" value="AB_hydrolase_fold"/>
</dbReference>